<dbReference type="Gene3D" id="2.120.10.80">
    <property type="entry name" value="Kelch-type beta propeller"/>
    <property type="match status" value="1"/>
</dbReference>
<sequence>MEREFELTELIPGLPDEIALECLTRLHYDAHAAGADVCRRWRRLLQDREFYYHRKRNGFTRRAACFVQSLPVQFEPDGSNLKPEKQPKYGLSMFDPIAETWDQIAPVPKYPEGLPLFCQVASTEGKLVVMGGWNPNNWEPLRDVFVYEFMSREWTQRAPMPSTRSFFAAGACDGKVYVAGGHDENKNALRSAFVYDINSDEWTELPPMSDERDECEGVVIGSEFWVVSGYDTDSQGRFKNTAEVLDITTGTWRSVDGAWGLNRCPRSCVAVGQTGIFTSWDAYEPGVQIGTCGVDLGDRALLTGSGCQGAPLAVYVVEKTNQGQNGKSTKIGVPNEFSGFVQSGCFVEI</sequence>
<dbReference type="InterPro" id="IPR015915">
    <property type="entry name" value="Kelch-typ_b-propeller"/>
</dbReference>
<dbReference type="PANTHER" id="PTHR46407:SF4">
    <property type="entry name" value="F-BOX DOMAIN-CONTAINING PROTEIN"/>
    <property type="match status" value="1"/>
</dbReference>
<dbReference type="Pfam" id="PF24681">
    <property type="entry name" value="Kelch_KLHDC2_KLHL20_DRC7"/>
    <property type="match status" value="1"/>
</dbReference>
<dbReference type="CDD" id="cd22152">
    <property type="entry name" value="F-box_AtAFR-like"/>
    <property type="match status" value="1"/>
</dbReference>
<keyword evidence="3" id="KW-1185">Reference proteome</keyword>
<evidence type="ECO:0000313" key="2">
    <source>
        <dbReference type="EMBL" id="KAD5803331.1"/>
    </source>
</evidence>
<dbReference type="Gene3D" id="1.20.1280.50">
    <property type="match status" value="1"/>
</dbReference>
<dbReference type="EMBL" id="SZYD01000007">
    <property type="protein sequence ID" value="KAD5803331.1"/>
    <property type="molecule type" value="Genomic_DNA"/>
</dbReference>
<dbReference type="OrthoDB" id="191037at2759"/>
<dbReference type="SUPFAM" id="SSF117281">
    <property type="entry name" value="Kelch motif"/>
    <property type="match status" value="1"/>
</dbReference>
<evidence type="ECO:0000259" key="1">
    <source>
        <dbReference type="Pfam" id="PF12937"/>
    </source>
</evidence>
<name>A0A5N6P3U9_9ASTR</name>
<feature type="domain" description="F-box" evidence="1">
    <location>
        <begin position="12"/>
        <end position="54"/>
    </location>
</feature>
<dbReference type="InterPro" id="IPR044595">
    <property type="entry name" value="KMD1-4"/>
</dbReference>
<protein>
    <recommendedName>
        <fullName evidence="1">F-box domain-containing protein</fullName>
    </recommendedName>
</protein>
<dbReference type="InterPro" id="IPR001810">
    <property type="entry name" value="F-box_dom"/>
</dbReference>
<dbReference type="SUPFAM" id="SSF81383">
    <property type="entry name" value="F-box domain"/>
    <property type="match status" value="1"/>
</dbReference>
<organism evidence="2 3">
    <name type="scientific">Mikania micrantha</name>
    <name type="common">bitter vine</name>
    <dbReference type="NCBI Taxonomy" id="192012"/>
    <lineage>
        <taxon>Eukaryota</taxon>
        <taxon>Viridiplantae</taxon>
        <taxon>Streptophyta</taxon>
        <taxon>Embryophyta</taxon>
        <taxon>Tracheophyta</taxon>
        <taxon>Spermatophyta</taxon>
        <taxon>Magnoliopsida</taxon>
        <taxon>eudicotyledons</taxon>
        <taxon>Gunneridae</taxon>
        <taxon>Pentapetalae</taxon>
        <taxon>asterids</taxon>
        <taxon>campanulids</taxon>
        <taxon>Asterales</taxon>
        <taxon>Asteraceae</taxon>
        <taxon>Asteroideae</taxon>
        <taxon>Heliantheae alliance</taxon>
        <taxon>Eupatorieae</taxon>
        <taxon>Mikania</taxon>
    </lineage>
</organism>
<dbReference type="InterPro" id="IPR036047">
    <property type="entry name" value="F-box-like_dom_sf"/>
</dbReference>
<reference evidence="2 3" key="1">
    <citation type="submission" date="2019-05" db="EMBL/GenBank/DDBJ databases">
        <title>Mikania micrantha, genome provides insights into the molecular mechanism of rapid growth.</title>
        <authorList>
            <person name="Liu B."/>
        </authorList>
    </citation>
    <scope>NUCLEOTIDE SEQUENCE [LARGE SCALE GENOMIC DNA]</scope>
    <source>
        <strain evidence="2">NLD-2019</strain>
        <tissue evidence="2">Leaf</tissue>
    </source>
</reference>
<dbReference type="GO" id="GO:0080037">
    <property type="term" value="P:negative regulation of cytokinin-activated signaling pathway"/>
    <property type="evidence" value="ECO:0007669"/>
    <property type="project" value="InterPro"/>
</dbReference>
<dbReference type="Proteomes" id="UP000326396">
    <property type="component" value="Linkage Group LG15"/>
</dbReference>
<dbReference type="InterPro" id="IPR006652">
    <property type="entry name" value="Kelch_1"/>
</dbReference>
<accession>A0A5N6P3U9</accession>
<gene>
    <name evidence="2" type="ORF">E3N88_14691</name>
</gene>
<proteinExistence type="predicted"/>
<dbReference type="SMART" id="SM00612">
    <property type="entry name" value="Kelch"/>
    <property type="match status" value="2"/>
</dbReference>
<evidence type="ECO:0000313" key="3">
    <source>
        <dbReference type="Proteomes" id="UP000326396"/>
    </source>
</evidence>
<dbReference type="Pfam" id="PF12937">
    <property type="entry name" value="F-box-like"/>
    <property type="match status" value="1"/>
</dbReference>
<dbReference type="PANTHER" id="PTHR46407">
    <property type="entry name" value="OS02G0208700 PROTEIN"/>
    <property type="match status" value="1"/>
</dbReference>
<dbReference type="AlphaFoldDB" id="A0A5N6P3U9"/>
<dbReference type="GO" id="GO:2000762">
    <property type="term" value="P:regulation of phenylpropanoid metabolic process"/>
    <property type="evidence" value="ECO:0007669"/>
    <property type="project" value="InterPro"/>
</dbReference>
<comment type="caution">
    <text evidence="2">The sequence shown here is derived from an EMBL/GenBank/DDBJ whole genome shotgun (WGS) entry which is preliminary data.</text>
</comment>